<protein>
    <submittedName>
        <fullName evidence="2">Uncharacterized protein</fullName>
    </submittedName>
</protein>
<evidence type="ECO:0000313" key="3">
    <source>
        <dbReference type="Proteomes" id="UP000322077"/>
    </source>
</evidence>
<evidence type="ECO:0000256" key="1">
    <source>
        <dbReference type="SAM" id="MobiDB-lite"/>
    </source>
</evidence>
<feature type="region of interest" description="Disordered" evidence="1">
    <location>
        <begin position="145"/>
        <end position="167"/>
    </location>
</feature>
<proteinExistence type="predicted"/>
<reference evidence="2 3" key="1">
    <citation type="submission" date="2019-08" db="EMBL/GenBank/DDBJ databases">
        <authorList>
            <person name="Wang G."/>
            <person name="Xu Z."/>
        </authorList>
    </citation>
    <scope>NUCLEOTIDE SEQUENCE [LARGE SCALE GENOMIC DNA]</scope>
    <source>
        <strain evidence="2 3">ZX</strain>
    </source>
</reference>
<comment type="caution">
    <text evidence="2">The sequence shown here is derived from an EMBL/GenBank/DDBJ whole genome shotgun (WGS) entry which is preliminary data.</text>
</comment>
<dbReference type="AlphaFoldDB" id="A0A5D9C355"/>
<feature type="compositionally biased region" description="Polar residues" evidence="1">
    <location>
        <begin position="155"/>
        <end position="167"/>
    </location>
</feature>
<dbReference type="Proteomes" id="UP000322077">
    <property type="component" value="Unassembled WGS sequence"/>
</dbReference>
<gene>
    <name evidence="2" type="ORF">FYJ91_13010</name>
</gene>
<name>A0A5D9C355_9SPHN</name>
<sequence>MTAFLNVPDKFAGYPVGIADAIDQSCAWHLGADWRLTMASIDEAVIWSRQYERALSYALATGELAAYVQISSSEKYYQIPKDVWRAFTKEDANLPRTLPDFSTIPGYDARMAGCPILIWADALERWSSALSFRLGQLVTPVRVEVSEEERASPAKSSPVSAEGQDISSQATTFNRYSNWQEHGAWYTDRVSSAPPEGFTRKQDEEAGRLVGISRDRIRDLRGELAPEHWKKDGPKLKPNLAR</sequence>
<evidence type="ECO:0000313" key="2">
    <source>
        <dbReference type="EMBL" id="TZG25893.1"/>
    </source>
</evidence>
<organism evidence="2 3">
    <name type="scientific">Sphingomonas montanisoli</name>
    <dbReference type="NCBI Taxonomy" id="2606412"/>
    <lineage>
        <taxon>Bacteria</taxon>
        <taxon>Pseudomonadati</taxon>
        <taxon>Pseudomonadota</taxon>
        <taxon>Alphaproteobacteria</taxon>
        <taxon>Sphingomonadales</taxon>
        <taxon>Sphingomonadaceae</taxon>
        <taxon>Sphingomonas</taxon>
    </lineage>
</organism>
<keyword evidence="3" id="KW-1185">Reference proteome</keyword>
<feature type="compositionally biased region" description="Basic and acidic residues" evidence="1">
    <location>
        <begin position="223"/>
        <end position="235"/>
    </location>
</feature>
<dbReference type="RefSeq" id="WP_149522699.1">
    <property type="nucleotide sequence ID" value="NZ_VTOU01000003.1"/>
</dbReference>
<feature type="region of interest" description="Disordered" evidence="1">
    <location>
        <begin position="223"/>
        <end position="242"/>
    </location>
</feature>
<accession>A0A5D9C355</accession>
<dbReference type="EMBL" id="VTOU01000003">
    <property type="protein sequence ID" value="TZG25893.1"/>
    <property type="molecule type" value="Genomic_DNA"/>
</dbReference>